<comment type="subunit">
    <text evidence="3">Component of the pre-66S ribosomal particle.</text>
</comment>
<dbReference type="Proteomes" id="UP000195602">
    <property type="component" value="Unassembled WGS sequence"/>
</dbReference>
<evidence type="ECO:0000256" key="2">
    <source>
        <dbReference type="ARBA" id="ARBA00007861"/>
    </source>
</evidence>
<proteinExistence type="inferred from homology"/>
<dbReference type="Gene3D" id="2.130.10.10">
    <property type="entry name" value="YVTN repeat-like/Quinoprotein amine dehydrogenase"/>
    <property type="match status" value="1"/>
</dbReference>
<reference evidence="6 7" key="1">
    <citation type="submission" date="2017-04" db="EMBL/GenBank/DDBJ databases">
        <title>Draft genome of the yeast Clavispora lusitaniae type strain CBS 6936.</title>
        <authorList>
            <person name="Durrens P."/>
            <person name="Klopp C."/>
            <person name="Biteau N."/>
            <person name="Fitton-Ouhabi V."/>
            <person name="Dementhon K."/>
            <person name="Accoceberry I."/>
            <person name="Sherman D.J."/>
            <person name="Noel T."/>
        </authorList>
    </citation>
    <scope>NUCLEOTIDE SEQUENCE [LARGE SCALE GENOMIC DNA]</scope>
    <source>
        <strain evidence="6 7">CBS 6936</strain>
    </source>
</reference>
<dbReference type="PANTHER" id="PTHR16038">
    <property type="entry name" value="NOP SEVEN ASSOCIATED PROTEIN 1"/>
    <property type="match status" value="1"/>
</dbReference>
<evidence type="ECO:0000256" key="3">
    <source>
        <dbReference type="ARBA" id="ARBA00011187"/>
    </source>
</evidence>
<dbReference type="GO" id="GO:0042273">
    <property type="term" value="P:ribosomal large subunit biogenesis"/>
    <property type="evidence" value="ECO:0007669"/>
    <property type="project" value="InterPro"/>
</dbReference>
<sequence length="449" mass="50407">MHLILSSQGKGTLQVLQIKKSGVRIAVKIANEFSLGPRSSAAQKIFSFSILNNAFFVVARSGLVQLYEKQKTASKTLAYKLTKEWKNSTASSKDRIVSVGSFRNQYMFTCSNEGKFVIRDLINDDADDSVKTYLLDGPISCAEVAVMDDNMRILIAAGGRDNELKLYDVDFGCSSSCNLNRLYSVEIPNHNINSMVRFANDLAEMRPLRRSSFQYFTTFSEWKRLVPVFVMSSTEDHSLSSMPIFNWISSVAFVEHFGKRMVCAGTQYGDLIIYEAEQPYTHETETAFFHLSQFPINVLHVFCSGRYLLYSDTMSKIGVLDMDSLKVVNFYDCLKIGPSMSCRIFTSSRPMARVSCNSEVSRFSPIYVLATTLDGNIVVYKLHNNNEKELKLIVQEAGIIPDLEILDVDSYTALDSVFASPEDSKCVSNKRRRKGKMQSGISEESPGFG</sequence>
<evidence type="ECO:0000256" key="1">
    <source>
        <dbReference type="ARBA" id="ARBA00002889"/>
    </source>
</evidence>
<dbReference type="InterPro" id="IPR036322">
    <property type="entry name" value="WD40_repeat_dom_sf"/>
</dbReference>
<dbReference type="InterPro" id="IPR015943">
    <property type="entry name" value="WD40/YVTN_repeat-like_dom_sf"/>
</dbReference>
<dbReference type="GO" id="GO:0030687">
    <property type="term" value="C:preribosome, large subunit precursor"/>
    <property type="evidence" value="ECO:0007669"/>
    <property type="project" value="TreeGrafter"/>
</dbReference>
<evidence type="ECO:0000256" key="4">
    <source>
        <dbReference type="ARBA" id="ARBA00014234"/>
    </source>
</evidence>
<comment type="similarity">
    <text evidence="2">Belongs to the NSA1 family.</text>
</comment>
<evidence type="ECO:0000313" key="6">
    <source>
        <dbReference type="EMBL" id="OVF10857.1"/>
    </source>
</evidence>
<dbReference type="SUPFAM" id="SSF50978">
    <property type="entry name" value="WD40 repeat-like"/>
    <property type="match status" value="1"/>
</dbReference>
<organism evidence="6 7">
    <name type="scientific">Clavispora lusitaniae</name>
    <name type="common">Candida lusitaniae</name>
    <dbReference type="NCBI Taxonomy" id="36911"/>
    <lineage>
        <taxon>Eukaryota</taxon>
        <taxon>Fungi</taxon>
        <taxon>Dikarya</taxon>
        <taxon>Ascomycota</taxon>
        <taxon>Saccharomycotina</taxon>
        <taxon>Pichiomycetes</taxon>
        <taxon>Metschnikowiaceae</taxon>
        <taxon>Clavispora</taxon>
    </lineage>
</organism>
<comment type="function">
    <text evidence="1">Involved in the biogenesis of the 60S ribosomal subunit.</text>
</comment>
<protein>
    <recommendedName>
        <fullName evidence="4">Ribosome biogenesis protein NSA1</fullName>
    </recommendedName>
</protein>
<feature type="region of interest" description="Disordered" evidence="5">
    <location>
        <begin position="421"/>
        <end position="449"/>
    </location>
</feature>
<comment type="caution">
    <text evidence="6">The sequence shown here is derived from an EMBL/GenBank/DDBJ whole genome shotgun (WGS) entry which is preliminary data.</text>
</comment>
<dbReference type="InterPro" id="IPR037379">
    <property type="entry name" value="WDR74/Nsa1"/>
</dbReference>
<dbReference type="EMBL" id="LYUB02000001">
    <property type="protein sequence ID" value="OVF10857.1"/>
    <property type="molecule type" value="Genomic_DNA"/>
</dbReference>
<evidence type="ECO:0000256" key="5">
    <source>
        <dbReference type="SAM" id="MobiDB-lite"/>
    </source>
</evidence>
<name>A0AA91Q505_CLALS</name>
<dbReference type="GO" id="GO:0005730">
    <property type="term" value="C:nucleolus"/>
    <property type="evidence" value="ECO:0007669"/>
    <property type="project" value="InterPro"/>
</dbReference>
<dbReference type="PANTHER" id="PTHR16038:SF4">
    <property type="entry name" value="WD REPEAT-CONTAINING PROTEIN 74"/>
    <property type="match status" value="1"/>
</dbReference>
<dbReference type="KEGG" id="clus:A9F13_01g02882"/>
<evidence type="ECO:0000313" key="7">
    <source>
        <dbReference type="Proteomes" id="UP000195602"/>
    </source>
</evidence>
<dbReference type="AlphaFoldDB" id="A0AA91Q505"/>
<accession>A0AA91Q505</accession>
<gene>
    <name evidence="6" type="ORF">A9F13_01g02882</name>
</gene>